<dbReference type="PROSITE" id="PS50068">
    <property type="entry name" value="LDLRA_2"/>
    <property type="match status" value="1"/>
</dbReference>
<dbReference type="GO" id="GO:0005615">
    <property type="term" value="C:extracellular space"/>
    <property type="evidence" value="ECO:0007669"/>
    <property type="project" value="InterPro"/>
</dbReference>
<proteinExistence type="predicted"/>
<dbReference type="SUPFAM" id="SSF57424">
    <property type="entry name" value="LDL receptor-like module"/>
    <property type="match status" value="1"/>
</dbReference>
<dbReference type="InterPro" id="IPR056843">
    <property type="entry name" value="THADA-like_TPR"/>
</dbReference>
<dbReference type="Gene3D" id="2.60.40.1930">
    <property type="match status" value="1"/>
</dbReference>
<feature type="domain" description="Alpha-macroglobulin receptor-binding" evidence="5">
    <location>
        <begin position="1320"/>
        <end position="1411"/>
    </location>
</feature>
<sequence>MDKISIFLISLCFYQFKSEILLPKPSHVIIASKFIRPDMTYRMTVEIFESMYEKFKLAASISNGQSEIASSSITASRNSFTTLEMKIPRSTVNGNYTLRLKSYTIDYSTLLFENITELTFQSKYISLFVQTDKVIYGIAQKMNFRIFAIKPNLEPVDEGQITIYLVNPKGIKVHRIKEKMLRNGIYEGSYFLPYPRVYGWWKFEIDGFGTTYEHKFYNYEYYQLMLEVNVTMPHYVMENEFGVYGVLTANWTKGYPVKGSADLDIEIFKDGGQNDIGSFRKHIPYFEGVTSFLITMEELKEAVKLSKIDGLKNCRIVVTATVNDQIYVNIPTKGKATTIIFEDLIKLRFLGGDIRTFKPGKNMDIYIAVSQSDNKPYSLNINRAVRIQTNAKKQNSKASEEKTALVLIGDDGIARYSFVPDDDDLQLTISVSHFRGNSIKMVAYREYSEINHYLSVTTSTVNPRIELKVNKGKDFSHNTVEVVVKGDRSSIIAINAQDYSNYVFQPNFFTKHRVEQELMTYNVGANSTLDHTWLRNEGIKDTMHYTASSSAIDANTTFQFLGLEIFTDARLDRLPSIDKCNRTLGFSSCFDGQCYELSTACDGVWNCHDGADEMGCPDPTESAVEKLQNIEMLHPELLYTYDDTSWLWKWNFTKPDGSSFTIAEVPHRPTTWLVSAITMSKEHGLAFVEEPFRFSSTRSFYIELEAPLRVVTGEQIGLKVTIFNYWHEPLEALITLHKSDVFKSISVPDDGFVTAFSAKLVEGIRQVMVRLEAGETKIIHFPIVTEIIGRHIVTVSGDSFVAKRTRSISIRVTALGINNRYLTCHLVDLLNHGTLSVPDFKIPIQERFILPEQQRHIYVPGTPIGELKIVGGTTGPETWDSARYLRMSINTGAGYAINLALHALWINFFKDQNAADKAKVSESLQGLAEGITQLMVYYDYAGNGRGYFAMWLDKKPSLFVTLNGVYALSQFYKNPEWIQQFLFIDLNVVHNATRWICEQQTAEGAFGEMHISTDDSFRSVITDEKGNFLNITMTAYTLTLLHDIYPVLNDNNVSSLASNAINKGLKYIASHLDKIDDPFCMAFVAYSMKLHDHFSTEAAVGKFMNMTRIKGGRYWSRVEIPQVQTEFTESIPALLGRRSSIDDAQSIIATGVGLLLDIATNGTERDLSIYTPTVSWLQSRRRTFYGWTSGPATFWALKGLMTYEKADKFVSHHYIKADITLLAGERKFRMNFNGSNWYNVQGFKFTEKVYGNVRVFAEGTGMFLIELQTMAFVEFEDQIKRSRNRVLLEADQIRYYGRNYSSIDITVCAQWFRPDLTPITGQADIEIGIPSGYYVLKEMLNNFTNSHPLIQDNDFSTSTQKATYYLDYLPPERTCVMVTAHRYHPVANFSIPHKLQAYNHFDMSKKNKSLYDTQTLSQLTICQAFGSYQCPYSPFYNRASTTANFSLYCILFEILSEVYTKHGNKIVSFGEMLTKSTGTIEELQYWSNLISCYKPLKTWIKENFKMFLAYLCNRLEKDYDSLIFNRNQKLVKSLELEVKIYMQVMQALKDFPQLLQQHRNFIFSLRRNLINIVTCDICKRDCRLLAANALLMHMQSEGLDDEEFLKFFKSLYDSFGFYYEPEKEVRNNTFSHVALLYGFLSLKCERYLEYTIDDIVFSQFLLNNILDLSAYGDFKYNVFKIWKILFTKIQPNSLSKKSLDSICKVLRGNFDCPIDGVRQFSFDILNILLKKFDEDKDLAENFYKFSTTLAWNGRLKYKLFCIVLQYIENNEILPEILINSLEGFTTDYLAPAAGDLCNFISSKLTYINVQVVIEAVKKAICNENKLTASRAARLWIPNLLRQHSNISNKLDEKLKDVSNEYELFGYLCFLNTCRSLNIISDISKFSNILEKVVIHVDEQIRMEALSFVTISYKKSEIPLNIEYELAMKGILCSLSVDDATFRKNLTRCVENFLLRICYSSTSIIKADTLENKQIYQAIDFLDKLWIELIEQLEPSSNFQRHKICLDLIKLYLDIIFKGPRKQRDVNGFPLLLEFANSKGRMLTIEKSSYRILICLLHTTDEIRETAYDILSDDNYPIKLENVDDLLEDSLYWLYSFKAHEADTGSLLFSLLIEKYYAEANKQLPIRIFGDSENVYVVALNFLTKQLKIRLNSVRLNTLEGAQKSPVHGILKAISLLISVNKSFWLPFWKDILDIVISLIDTALYNLGGKVSSQDEITPSFEQMGISIMNELDDDEESACNLPVEYQLILSWCWLCIKESSYLLGVAQKNMKLPMNEVKVMSNAFLLIMKRCRHRGAIESCNLGFKLFCEGLLKQDEIEYNNIPHHLLKDVMNTIRNGSNTSVTRRSAGFPYIVQTVLSTYSRTSLQPNLLDDTVKELVDIISSPLPQVDIKVDLPHFHALNILHAILKNSTLSSSITNYLDIVGICVLKGFNSDIWNIRNGCTQLFSSLLKRIFGQKKEEGVLLTSLSILEFEREYRRLFSYITAIFLSAKPVDMKELEWNIIPCLTILSSLATIQTEQDELPQIISLRQNVQKMLECPIYVVRHLAAKSLINLLRKSDYERTRNETLKKLEKTSNTNRLHGNLLVIDNLIALNEIETSLHTQELLIEKKFLLRHPCKLIASLYLRIVDKLLKGQDFIENILNTIKSIDINSNLAIGNDRYQIDRLNFTAKNGFLNNSDMRTYLDSYDEDVVKWALLYLLKMDYLFEFDEIVWKKFQSNVSLSTKTVCLDVLYQMARRAKNHIDCLNRAKFLLFNQLERSLNSTLTARTIELSSLYIKYFDDELEDERFRNILEIFSKIVYDSCIGDRPHQLQYSIINALESCFIKVQKKASNKAIFRFVEVINELLFSQTSEIRTKCCYLIIDIVSEVTGDKVDYLIPCSSVAFEVWITFLETHLSEYFMLSFQAAINAILCKDWKVMLNSFNSRVLYEEEDINIYRENVRILRKKSQKIKAFGLDKEQSPKCEKALTDVEKLIDNINNYLTKMESTKYLGEVLCNLSPELVTNVKMLIGKPMDF</sequence>
<dbReference type="SUPFAM" id="SSF48239">
    <property type="entry name" value="Terpenoid cyclases/Protein prenyltransferases"/>
    <property type="match status" value="1"/>
</dbReference>
<dbReference type="Gene3D" id="4.10.400.10">
    <property type="entry name" value="Low-density Lipoprotein Receptor"/>
    <property type="match status" value="1"/>
</dbReference>
<keyword evidence="1" id="KW-0819">tRNA processing</keyword>
<evidence type="ECO:0000259" key="4">
    <source>
        <dbReference type="SMART" id="SM01360"/>
    </source>
</evidence>
<comment type="caution">
    <text evidence="6">The sequence shown here is derived from an EMBL/GenBank/DDBJ whole genome shotgun (WGS) entry which is preliminary data.</text>
</comment>
<dbReference type="SMART" id="SM00192">
    <property type="entry name" value="LDLa"/>
    <property type="match status" value="1"/>
</dbReference>
<dbReference type="SMART" id="SM01361">
    <property type="entry name" value="A2M_recep"/>
    <property type="match status" value="1"/>
</dbReference>
<dbReference type="InterPro" id="IPR008930">
    <property type="entry name" value="Terpenoid_cyclase/PrenylTrfase"/>
</dbReference>
<dbReference type="InterPro" id="IPR009048">
    <property type="entry name" value="A-macroglobulin_rcpt-bd"/>
</dbReference>
<accession>A0A7I8W5G0</accession>
<dbReference type="InterPro" id="IPR002172">
    <property type="entry name" value="LDrepeatLR_classA_rpt"/>
</dbReference>
<dbReference type="Gene3D" id="1.50.10.20">
    <property type="match status" value="1"/>
</dbReference>
<dbReference type="InterPro" id="IPR056842">
    <property type="entry name" value="THADA-like_TPR_C"/>
</dbReference>
<dbReference type="InterPro" id="IPR036595">
    <property type="entry name" value="A-macroglobulin_rcpt-bd_sf"/>
</dbReference>
<dbReference type="Gene3D" id="2.60.40.1940">
    <property type="match status" value="1"/>
</dbReference>
<reference evidence="6 7" key="1">
    <citation type="submission" date="2020-08" db="EMBL/GenBank/DDBJ databases">
        <authorList>
            <person name="Hejnol A."/>
        </authorList>
    </citation>
    <scope>NUCLEOTIDE SEQUENCE [LARGE SCALE GENOMIC DNA]</scope>
</reference>
<dbReference type="InterPro" id="IPR051954">
    <property type="entry name" value="tRNA_methyltransferase_THADA"/>
</dbReference>
<dbReference type="Pfam" id="PF00207">
    <property type="entry name" value="A2M"/>
    <property type="match status" value="1"/>
</dbReference>
<feature type="disulfide bond" evidence="3">
    <location>
        <begin position="601"/>
        <end position="616"/>
    </location>
</feature>
<dbReference type="Pfam" id="PF07677">
    <property type="entry name" value="A2M_recep"/>
    <property type="match status" value="1"/>
</dbReference>
<dbReference type="InterPro" id="IPR001599">
    <property type="entry name" value="Macroglobln_a2"/>
</dbReference>
<dbReference type="GO" id="GO:0030488">
    <property type="term" value="P:tRNA methylation"/>
    <property type="evidence" value="ECO:0007669"/>
    <property type="project" value="TreeGrafter"/>
</dbReference>
<dbReference type="Pfam" id="PF25150">
    <property type="entry name" value="TPR_Trm732"/>
    <property type="match status" value="1"/>
</dbReference>
<dbReference type="PANTHER" id="PTHR14387:SF0">
    <property type="entry name" value="DUF2428 DOMAIN-CONTAINING PROTEIN"/>
    <property type="match status" value="1"/>
</dbReference>
<dbReference type="GO" id="GO:0004866">
    <property type="term" value="F:endopeptidase inhibitor activity"/>
    <property type="evidence" value="ECO:0007669"/>
    <property type="project" value="InterPro"/>
</dbReference>
<keyword evidence="7" id="KW-1185">Reference proteome</keyword>
<gene>
    <name evidence="6" type="ORF">DGYR_LOCUS10654</name>
</gene>
<dbReference type="Pfam" id="PF07678">
    <property type="entry name" value="TED_complement"/>
    <property type="match status" value="1"/>
</dbReference>
<evidence type="ECO:0000313" key="6">
    <source>
        <dbReference type="EMBL" id="CAD5122913.1"/>
    </source>
</evidence>
<dbReference type="Pfam" id="PF10350">
    <property type="entry name" value="DUF2428"/>
    <property type="match status" value="1"/>
</dbReference>
<dbReference type="InterPro" id="IPR036055">
    <property type="entry name" value="LDL_receptor-like_sf"/>
</dbReference>
<evidence type="ECO:0000313" key="7">
    <source>
        <dbReference type="Proteomes" id="UP000549394"/>
    </source>
</evidence>
<dbReference type="InterPro" id="IPR013783">
    <property type="entry name" value="Ig-like_fold"/>
</dbReference>
<dbReference type="OrthoDB" id="6359008at2759"/>
<dbReference type="InterPro" id="IPR002890">
    <property type="entry name" value="MG2"/>
</dbReference>
<dbReference type="SUPFAM" id="SSF49410">
    <property type="entry name" value="Alpha-macroglobulin receptor domain"/>
    <property type="match status" value="1"/>
</dbReference>
<dbReference type="Pfam" id="PF25151">
    <property type="entry name" value="TPR_Trm732_C"/>
    <property type="match status" value="1"/>
</dbReference>
<protein>
    <submittedName>
        <fullName evidence="6">DgyrCDS11313</fullName>
    </submittedName>
</protein>
<dbReference type="Gene3D" id="2.20.130.20">
    <property type="match status" value="1"/>
</dbReference>
<dbReference type="Gene3D" id="2.60.40.10">
    <property type="entry name" value="Immunoglobulins"/>
    <property type="match status" value="1"/>
</dbReference>
<keyword evidence="2 3" id="KW-1015">Disulfide bond</keyword>
<dbReference type="Pfam" id="PF01835">
    <property type="entry name" value="MG2"/>
    <property type="match status" value="1"/>
</dbReference>
<feature type="disulfide bond" evidence="3">
    <location>
        <begin position="589"/>
        <end position="607"/>
    </location>
</feature>
<dbReference type="SMART" id="SM01360">
    <property type="entry name" value="A2M"/>
    <property type="match status" value="1"/>
</dbReference>
<dbReference type="EMBL" id="CAJFCJ010000019">
    <property type="protein sequence ID" value="CAD5122913.1"/>
    <property type="molecule type" value="Genomic_DNA"/>
</dbReference>
<dbReference type="Proteomes" id="UP000549394">
    <property type="component" value="Unassembled WGS sequence"/>
</dbReference>
<evidence type="ECO:0000256" key="2">
    <source>
        <dbReference type="ARBA" id="ARBA00023157"/>
    </source>
</evidence>
<dbReference type="Gene3D" id="2.60.40.2950">
    <property type="match status" value="1"/>
</dbReference>
<dbReference type="InterPro" id="IPR019442">
    <property type="entry name" value="THADA/TRM732_DUF2428"/>
</dbReference>
<dbReference type="InterPro" id="IPR011626">
    <property type="entry name" value="Alpha-macroglobulin_TED"/>
</dbReference>
<dbReference type="PANTHER" id="PTHR14387">
    <property type="entry name" value="THADA/DEATH RECEPTOR INTERACTING PROTEIN"/>
    <property type="match status" value="1"/>
</dbReference>
<name>A0A7I8W5G0_9ANNE</name>
<dbReference type="CDD" id="cd00112">
    <property type="entry name" value="LDLa"/>
    <property type="match status" value="1"/>
</dbReference>
<comment type="caution">
    <text evidence="3">Lacks conserved residue(s) required for the propagation of feature annotation.</text>
</comment>
<evidence type="ECO:0000259" key="5">
    <source>
        <dbReference type="SMART" id="SM01361"/>
    </source>
</evidence>
<evidence type="ECO:0000256" key="1">
    <source>
        <dbReference type="ARBA" id="ARBA00022694"/>
    </source>
</evidence>
<organism evidence="6 7">
    <name type="scientific">Dimorphilus gyrociliatus</name>
    <dbReference type="NCBI Taxonomy" id="2664684"/>
    <lineage>
        <taxon>Eukaryota</taxon>
        <taxon>Metazoa</taxon>
        <taxon>Spiralia</taxon>
        <taxon>Lophotrochozoa</taxon>
        <taxon>Annelida</taxon>
        <taxon>Polychaeta</taxon>
        <taxon>Polychaeta incertae sedis</taxon>
        <taxon>Dinophilidae</taxon>
        <taxon>Dimorphilus</taxon>
    </lineage>
</organism>
<evidence type="ECO:0000256" key="3">
    <source>
        <dbReference type="PROSITE-ProRule" id="PRU00124"/>
    </source>
</evidence>
<dbReference type="GO" id="GO:0005829">
    <property type="term" value="C:cytosol"/>
    <property type="evidence" value="ECO:0007669"/>
    <property type="project" value="TreeGrafter"/>
</dbReference>
<dbReference type="Gene3D" id="2.60.40.690">
    <property type="entry name" value="Alpha-macroglobulin, receptor-binding domain"/>
    <property type="match status" value="1"/>
</dbReference>
<feature type="domain" description="Alpha-2-macroglobulin" evidence="4">
    <location>
        <begin position="645"/>
        <end position="736"/>
    </location>
</feature>